<dbReference type="InterPro" id="IPR012373">
    <property type="entry name" value="Ferrdict_sens_TM"/>
</dbReference>
<dbReference type="PANTHER" id="PTHR30273:SF2">
    <property type="entry name" value="PROTEIN FECR"/>
    <property type="match status" value="1"/>
</dbReference>
<dbReference type="InterPro" id="IPR032623">
    <property type="entry name" value="FecR_N"/>
</dbReference>
<keyword evidence="1" id="KW-0812">Transmembrane</keyword>
<dbReference type="EMBL" id="JAMJPJ010000037">
    <property type="protein sequence ID" value="MCL7931389.1"/>
    <property type="molecule type" value="Genomic_DNA"/>
</dbReference>
<dbReference type="InterPro" id="IPR006860">
    <property type="entry name" value="FecR"/>
</dbReference>
<evidence type="ECO:0000313" key="4">
    <source>
        <dbReference type="EMBL" id="MCL7931389.1"/>
    </source>
</evidence>
<dbReference type="PIRSF" id="PIRSF018266">
    <property type="entry name" value="FecR"/>
    <property type="match status" value="1"/>
</dbReference>
<protein>
    <submittedName>
        <fullName evidence="4">FecR domain-containing protein</fullName>
    </submittedName>
</protein>
<keyword evidence="1" id="KW-0472">Membrane</keyword>
<organism evidence="4 5">
    <name type="scientific">Halomonas llamarensis</name>
    <dbReference type="NCBI Taxonomy" id="2945104"/>
    <lineage>
        <taxon>Bacteria</taxon>
        <taxon>Pseudomonadati</taxon>
        <taxon>Pseudomonadota</taxon>
        <taxon>Gammaproteobacteria</taxon>
        <taxon>Oceanospirillales</taxon>
        <taxon>Halomonadaceae</taxon>
        <taxon>Halomonas</taxon>
    </lineage>
</organism>
<sequence>MAVSDSSSEHPGANLASPDTATLEAAAEWYAELREAAPDSPRHGVHRDWLDQHPSHRQAWARVEKLNQQFQTAPSGMLQPILKRARSTRRRSVELLLILLMVGVGILGGGWQAGLHHPLMADHATATGERRQLRLADGSLVHLNTGTALDVHFDDKQRRIHLRQGEIQVATAASDDKRPFFVTTAEGRVRALGTRFLVRRQGDQSRVTVLEHAVDIHPAQAQGAVTRLDAGYQAQFSDNQTTPPQPVTGRPAAWVQGQLIVSDWSLARFVEELSRHHKGVLSHDADVADLRISGAFHLHSTDALLDNLAGTLPVRIRRFTPYWVRVEPLE</sequence>
<feature type="domain" description="FecR N-terminal" evidence="3">
    <location>
        <begin position="24"/>
        <end position="66"/>
    </location>
</feature>
<keyword evidence="5" id="KW-1185">Reference proteome</keyword>
<dbReference type="PANTHER" id="PTHR30273">
    <property type="entry name" value="PERIPLASMIC SIGNAL SENSOR AND SIGMA FACTOR ACTIVATOR FECR-RELATED"/>
    <property type="match status" value="1"/>
</dbReference>
<dbReference type="Pfam" id="PF16220">
    <property type="entry name" value="DUF4880"/>
    <property type="match status" value="1"/>
</dbReference>
<name>A0ABT0SU71_9GAMM</name>
<evidence type="ECO:0000259" key="2">
    <source>
        <dbReference type="Pfam" id="PF04773"/>
    </source>
</evidence>
<comment type="caution">
    <text evidence="4">The sequence shown here is derived from an EMBL/GenBank/DDBJ whole genome shotgun (WGS) entry which is preliminary data.</text>
</comment>
<reference evidence="4" key="1">
    <citation type="submission" date="2022-05" db="EMBL/GenBank/DDBJ databases">
        <title>Halomonas geminus sp. nov. and Halomonas llamarensis sp. nov. isolated from high-altitude salars of the Atacama Desert.</title>
        <authorList>
            <person name="Hintersatz C."/>
            <person name="Rojas L.A."/>
            <person name="Wei T.-S."/>
            <person name="Kutschke S."/>
            <person name="Lehmann F."/>
            <person name="Jain R."/>
            <person name="Pollmann K."/>
        </authorList>
    </citation>
    <scope>NUCLEOTIDE SEQUENCE</scope>
    <source>
        <strain evidence="4">ATCHA</strain>
    </source>
</reference>
<evidence type="ECO:0000256" key="1">
    <source>
        <dbReference type="SAM" id="Phobius"/>
    </source>
</evidence>
<dbReference type="Pfam" id="PF04773">
    <property type="entry name" value="FecR"/>
    <property type="match status" value="1"/>
</dbReference>
<evidence type="ECO:0000259" key="3">
    <source>
        <dbReference type="Pfam" id="PF16220"/>
    </source>
</evidence>
<dbReference type="Proteomes" id="UP001165308">
    <property type="component" value="Unassembled WGS sequence"/>
</dbReference>
<feature type="transmembrane region" description="Helical" evidence="1">
    <location>
        <begin position="93"/>
        <end position="111"/>
    </location>
</feature>
<proteinExistence type="predicted"/>
<dbReference type="Gene3D" id="2.60.120.1440">
    <property type="match status" value="1"/>
</dbReference>
<keyword evidence="1" id="KW-1133">Transmembrane helix</keyword>
<feature type="domain" description="FecR protein" evidence="2">
    <location>
        <begin position="122"/>
        <end position="214"/>
    </location>
</feature>
<evidence type="ECO:0000313" key="5">
    <source>
        <dbReference type="Proteomes" id="UP001165308"/>
    </source>
</evidence>
<accession>A0ABT0SU71</accession>
<gene>
    <name evidence="4" type="ORF">M8006_15625</name>
</gene>
<dbReference type="RefSeq" id="WP_250083798.1">
    <property type="nucleotide sequence ID" value="NZ_JAMJPJ010000037.1"/>
</dbReference>